<dbReference type="OrthoDB" id="5461407at2"/>
<feature type="region of interest" description="Disordered" evidence="1">
    <location>
        <begin position="61"/>
        <end position="86"/>
    </location>
</feature>
<dbReference type="AlphaFoldDB" id="A0A1G7KWD9"/>
<dbReference type="EMBL" id="FNBX01000005">
    <property type="protein sequence ID" value="SDF41059.1"/>
    <property type="molecule type" value="Genomic_DNA"/>
</dbReference>
<organism evidence="2 3">
    <name type="scientific">Desulfovibrio legallii</name>
    <dbReference type="NCBI Taxonomy" id="571438"/>
    <lineage>
        <taxon>Bacteria</taxon>
        <taxon>Pseudomonadati</taxon>
        <taxon>Thermodesulfobacteriota</taxon>
        <taxon>Desulfovibrionia</taxon>
        <taxon>Desulfovibrionales</taxon>
        <taxon>Desulfovibrionaceae</taxon>
        <taxon>Desulfovibrio</taxon>
    </lineage>
</organism>
<sequence length="86" mass="9290">MAARRATAQHRSGVQNLLRSLEQRLTLLTDSLNQADIAEKSIDIVKEIKELHAILGALDTAAAPPQPPQVRVVWAGPAPDPPPEKP</sequence>
<reference evidence="3" key="1">
    <citation type="submission" date="2016-10" db="EMBL/GenBank/DDBJ databases">
        <authorList>
            <person name="Varghese N."/>
            <person name="Submissions S."/>
        </authorList>
    </citation>
    <scope>NUCLEOTIDE SEQUENCE [LARGE SCALE GENOMIC DNA]</scope>
    <source>
        <strain evidence="3">KHC7</strain>
    </source>
</reference>
<evidence type="ECO:0000313" key="2">
    <source>
        <dbReference type="EMBL" id="SDF41059.1"/>
    </source>
</evidence>
<dbReference type="STRING" id="571438.SAMN05192586_10510"/>
<dbReference type="RefSeq" id="WP_092153139.1">
    <property type="nucleotide sequence ID" value="NZ_FNBX01000005.1"/>
</dbReference>
<keyword evidence="3" id="KW-1185">Reference proteome</keyword>
<protein>
    <submittedName>
        <fullName evidence="2">Uncharacterized protein</fullName>
    </submittedName>
</protein>
<gene>
    <name evidence="2" type="ORF">SAMN05192586_10510</name>
</gene>
<evidence type="ECO:0000256" key="1">
    <source>
        <dbReference type="SAM" id="MobiDB-lite"/>
    </source>
</evidence>
<accession>A0A1G7KWD9</accession>
<name>A0A1G7KWD9_9BACT</name>
<dbReference type="Proteomes" id="UP000199355">
    <property type="component" value="Unassembled WGS sequence"/>
</dbReference>
<evidence type="ECO:0000313" key="3">
    <source>
        <dbReference type="Proteomes" id="UP000199355"/>
    </source>
</evidence>
<proteinExistence type="predicted"/>